<dbReference type="Proteomes" id="UP000198287">
    <property type="component" value="Unassembled WGS sequence"/>
</dbReference>
<dbReference type="OrthoDB" id="6361347at2759"/>
<dbReference type="PANTHER" id="PTHR37159">
    <property type="entry name" value="GH11867P"/>
    <property type="match status" value="1"/>
</dbReference>
<keyword evidence="1" id="KW-0732">Signal</keyword>
<sequence length="444" mass="50207">MKSSSYCAIVFLLGFMLTLTYATIGRENVCRTVPLKNCTFVNDNATLCGNIPTCSVPYDEFVTNARLMDGNAPRVEMSFPSWANYKLLQRGQRFVQDHWFSFSLAADMGRMANMVNADIRDVAMYTGAMSTSPVGCAKILASFGAKTMTWAQDLQVAPPTIPWNSDFLQSVNRIRWIHIKLSRDLLSRYRLTGVTSIVDPATYENITTNDIVWDAFHQDLVDSKIPAESRLAPPIVSEGDPSSIPFFNQQSLAYFQFNAFTYPILMGKTFGIGAVSEDDLWAYNHLSAVIGYTFGLDDKYNVAIQPNMSSLREYYSKIYDGMVIPSLFHINKKTKVTVENILVATRIHTPAWTLQLYLYRIATLLANVPAPNLAKLFNDQDKYHDNNLRTNVLPKLLVNPAFRRETNTKAINDLIKIGRVYYGNNYTTQYGRARDTFLTPIRNV</sequence>
<evidence type="ECO:0000256" key="1">
    <source>
        <dbReference type="SAM" id="SignalP"/>
    </source>
</evidence>
<keyword evidence="3" id="KW-1185">Reference proteome</keyword>
<organism evidence="2 3">
    <name type="scientific">Folsomia candida</name>
    <name type="common">Springtail</name>
    <dbReference type="NCBI Taxonomy" id="158441"/>
    <lineage>
        <taxon>Eukaryota</taxon>
        <taxon>Metazoa</taxon>
        <taxon>Ecdysozoa</taxon>
        <taxon>Arthropoda</taxon>
        <taxon>Hexapoda</taxon>
        <taxon>Collembola</taxon>
        <taxon>Entomobryomorpha</taxon>
        <taxon>Isotomoidea</taxon>
        <taxon>Isotomidae</taxon>
        <taxon>Proisotominae</taxon>
        <taxon>Folsomia</taxon>
    </lineage>
</organism>
<dbReference type="EMBL" id="LNIX01000001">
    <property type="protein sequence ID" value="OXA64899.1"/>
    <property type="molecule type" value="Genomic_DNA"/>
</dbReference>
<comment type="caution">
    <text evidence="2">The sequence shown here is derived from an EMBL/GenBank/DDBJ whole genome shotgun (WGS) entry which is preliminary data.</text>
</comment>
<name>A0A226F533_FOLCA</name>
<protein>
    <submittedName>
        <fullName evidence="2">Uncharacterized protein</fullName>
    </submittedName>
</protein>
<feature type="signal peptide" evidence="1">
    <location>
        <begin position="1"/>
        <end position="22"/>
    </location>
</feature>
<evidence type="ECO:0000313" key="2">
    <source>
        <dbReference type="EMBL" id="OXA64899.1"/>
    </source>
</evidence>
<proteinExistence type="predicted"/>
<accession>A0A226F533</accession>
<feature type="chain" id="PRO_5012917620" evidence="1">
    <location>
        <begin position="23"/>
        <end position="444"/>
    </location>
</feature>
<dbReference type="AlphaFoldDB" id="A0A226F533"/>
<reference evidence="2 3" key="1">
    <citation type="submission" date="2015-12" db="EMBL/GenBank/DDBJ databases">
        <title>The genome of Folsomia candida.</title>
        <authorList>
            <person name="Faddeeva A."/>
            <person name="Derks M.F."/>
            <person name="Anvar Y."/>
            <person name="Smit S."/>
            <person name="Van Straalen N."/>
            <person name="Roelofs D."/>
        </authorList>
    </citation>
    <scope>NUCLEOTIDE SEQUENCE [LARGE SCALE GENOMIC DNA]</scope>
    <source>
        <strain evidence="2 3">VU population</strain>
        <tissue evidence="2">Whole body</tissue>
    </source>
</reference>
<dbReference type="PANTHER" id="PTHR37159:SF1">
    <property type="entry name" value="GH11867P"/>
    <property type="match status" value="1"/>
</dbReference>
<gene>
    <name evidence="2" type="ORF">Fcan01_00536</name>
</gene>
<evidence type="ECO:0000313" key="3">
    <source>
        <dbReference type="Proteomes" id="UP000198287"/>
    </source>
</evidence>